<dbReference type="InterPro" id="IPR030678">
    <property type="entry name" value="Peptide/Ni-bd"/>
</dbReference>
<dbReference type="GO" id="GO:0030288">
    <property type="term" value="C:outer membrane-bounded periplasmic space"/>
    <property type="evidence" value="ECO:0007669"/>
    <property type="project" value="TreeGrafter"/>
</dbReference>
<feature type="domain" description="Solute-binding protein family 5" evidence="6">
    <location>
        <begin position="111"/>
        <end position="521"/>
    </location>
</feature>
<evidence type="ECO:0000256" key="1">
    <source>
        <dbReference type="ARBA" id="ARBA00004418"/>
    </source>
</evidence>
<dbReference type="Gene3D" id="3.40.190.10">
    <property type="entry name" value="Periplasmic binding protein-like II"/>
    <property type="match status" value="1"/>
</dbReference>
<evidence type="ECO:0000259" key="6">
    <source>
        <dbReference type="Pfam" id="PF00496"/>
    </source>
</evidence>
<keyword evidence="8" id="KW-1185">Reference proteome</keyword>
<keyword evidence="3 5" id="KW-0732">Signal</keyword>
<evidence type="ECO:0000313" key="7">
    <source>
        <dbReference type="EMBL" id="MBB6259548.1"/>
    </source>
</evidence>
<proteinExistence type="inferred from homology"/>
<protein>
    <submittedName>
        <fullName evidence="7">Peptide/nickel transport system substrate-binding protein</fullName>
    </submittedName>
</protein>
<dbReference type="PANTHER" id="PTHR30290:SF64">
    <property type="entry name" value="ABC TRANSPORTER PERIPLASMIC BINDING PROTEIN"/>
    <property type="match status" value="1"/>
</dbReference>
<dbReference type="Pfam" id="PF00496">
    <property type="entry name" value="SBP_bac_5"/>
    <property type="match status" value="1"/>
</dbReference>
<dbReference type="Proteomes" id="UP000555393">
    <property type="component" value="Unassembled WGS sequence"/>
</dbReference>
<accession>A0A841M0A7</accession>
<feature type="chain" id="PRO_5032677685" evidence="5">
    <location>
        <begin position="27"/>
        <end position="610"/>
    </location>
</feature>
<feature type="signal peptide" evidence="5">
    <location>
        <begin position="1"/>
        <end position="26"/>
    </location>
</feature>
<comment type="caution">
    <text evidence="7">The sequence shown here is derived from an EMBL/GenBank/DDBJ whole genome shotgun (WGS) entry which is preliminary data.</text>
</comment>
<evidence type="ECO:0000313" key="8">
    <source>
        <dbReference type="Proteomes" id="UP000555393"/>
    </source>
</evidence>
<dbReference type="GO" id="GO:1904680">
    <property type="term" value="F:peptide transmembrane transporter activity"/>
    <property type="evidence" value="ECO:0007669"/>
    <property type="project" value="TreeGrafter"/>
</dbReference>
<comment type="subcellular location">
    <subcellularLocation>
        <location evidence="1">Periplasm</location>
    </subcellularLocation>
</comment>
<dbReference type="Gene3D" id="3.10.105.10">
    <property type="entry name" value="Dipeptide-binding Protein, Domain 3"/>
    <property type="match status" value="1"/>
</dbReference>
<dbReference type="PIRSF" id="PIRSF002741">
    <property type="entry name" value="MppA"/>
    <property type="match status" value="1"/>
</dbReference>
<dbReference type="RefSeq" id="WP_425498146.1">
    <property type="nucleotide sequence ID" value="NZ_JACIIU010000001.1"/>
</dbReference>
<dbReference type="CDD" id="cd08497">
    <property type="entry name" value="MbnE-like"/>
    <property type="match status" value="1"/>
</dbReference>
<keyword evidence="4" id="KW-0574">Periplasm</keyword>
<evidence type="ECO:0000256" key="2">
    <source>
        <dbReference type="ARBA" id="ARBA00005695"/>
    </source>
</evidence>
<gene>
    <name evidence="7" type="ORF">FHS77_000056</name>
</gene>
<dbReference type="GO" id="GO:0015833">
    <property type="term" value="P:peptide transport"/>
    <property type="evidence" value="ECO:0007669"/>
    <property type="project" value="TreeGrafter"/>
</dbReference>
<evidence type="ECO:0000256" key="4">
    <source>
        <dbReference type="ARBA" id="ARBA00022764"/>
    </source>
</evidence>
<dbReference type="GO" id="GO:0042884">
    <property type="term" value="P:microcin transport"/>
    <property type="evidence" value="ECO:0007669"/>
    <property type="project" value="TreeGrafter"/>
</dbReference>
<dbReference type="InterPro" id="IPR039424">
    <property type="entry name" value="SBP_5"/>
</dbReference>
<reference evidence="7 8" key="1">
    <citation type="submission" date="2020-08" db="EMBL/GenBank/DDBJ databases">
        <title>Genomic Encyclopedia of Type Strains, Phase IV (KMG-IV): sequencing the most valuable type-strain genomes for metagenomic binning, comparative biology and taxonomic classification.</title>
        <authorList>
            <person name="Goeker M."/>
        </authorList>
    </citation>
    <scope>NUCLEOTIDE SEQUENCE [LARGE SCALE GENOMIC DNA]</scope>
    <source>
        <strain evidence="7 8">DSM 22336</strain>
    </source>
</reference>
<dbReference type="SUPFAM" id="SSF53850">
    <property type="entry name" value="Periplasmic binding protein-like II"/>
    <property type="match status" value="1"/>
</dbReference>
<dbReference type="AlphaFoldDB" id="A0A841M0A7"/>
<sequence length="610" mass="68919">MMIKTITYSALLTAAVSLNLTTLARAEPSHSLAMHGTAALPSDYPNFPYVNPDAPKGGQVKYGVVGTFDSLNPFVLKSMRTTARGLFLDGDFGNLVFESLMQRSRDEAFALYGLLAETVETDEERHWVEFTLNPQAKWSDGEPVTVEDVIFTYQLLNDKGRPPYSSRMSRIEKIEKTGERKVRFTFNDKSDREFPLLVASTMPVLPKHAIDVDSFGNASLKAPVGSGPYKVAHVSPGQSIIYERDPDYWAKDLPVKRGFDNFDKISIEYFRNETAMFEAFKKGAVDVFLEGNPTRWQTSYNFPAVNDGRIIKAGFTRGIPVNLLGFTFNTRREIFADPKVRHALSLLFDFEWANRSLFSNHYKRTEGYWFGSDLSAAGVKADERERALLAPFSNAVRSDVLEGKWNASRTDGSGHDRKLVREAMRLLKKAGYRFENGKAIDKNGKVFEFEIMTRSVDEEKVSLAFKRNLERLGIQVVVRTVDDAQYQHRMQTFDYDMLLGALTGTLSPGNEQWNRWGSASRDAQGSFNYAGAASPAIDAMIEAMLAAREQEDFVSAVRAMDRVLISGDYYIPLYHLPQQLVAHWARIKYPEKTSLFGYQLPAWWAEDAQK</sequence>
<comment type="similarity">
    <text evidence="2">Belongs to the bacterial solute-binding protein 5 family.</text>
</comment>
<dbReference type="GO" id="GO:0043190">
    <property type="term" value="C:ATP-binding cassette (ABC) transporter complex"/>
    <property type="evidence" value="ECO:0007669"/>
    <property type="project" value="InterPro"/>
</dbReference>
<evidence type="ECO:0000256" key="3">
    <source>
        <dbReference type="ARBA" id="ARBA00022729"/>
    </source>
</evidence>
<dbReference type="PANTHER" id="PTHR30290">
    <property type="entry name" value="PERIPLASMIC BINDING COMPONENT OF ABC TRANSPORTER"/>
    <property type="match status" value="1"/>
</dbReference>
<name>A0A841M0A7_9HYPH</name>
<evidence type="ECO:0000256" key="5">
    <source>
        <dbReference type="SAM" id="SignalP"/>
    </source>
</evidence>
<organism evidence="7 8">
    <name type="scientific">Paenochrobactrum gallinarii</name>
    <dbReference type="NCBI Taxonomy" id="643673"/>
    <lineage>
        <taxon>Bacteria</taxon>
        <taxon>Pseudomonadati</taxon>
        <taxon>Pseudomonadota</taxon>
        <taxon>Alphaproteobacteria</taxon>
        <taxon>Hyphomicrobiales</taxon>
        <taxon>Brucellaceae</taxon>
        <taxon>Paenochrobactrum</taxon>
    </lineage>
</organism>
<dbReference type="InterPro" id="IPR000914">
    <property type="entry name" value="SBP_5_dom"/>
</dbReference>
<dbReference type="EMBL" id="JACIIU010000001">
    <property type="protein sequence ID" value="MBB6259548.1"/>
    <property type="molecule type" value="Genomic_DNA"/>
</dbReference>